<organism evidence="3 4">
    <name type="scientific">Kribbella orskensis</name>
    <dbReference type="NCBI Taxonomy" id="2512216"/>
    <lineage>
        <taxon>Bacteria</taxon>
        <taxon>Bacillati</taxon>
        <taxon>Actinomycetota</taxon>
        <taxon>Actinomycetes</taxon>
        <taxon>Propionibacteriales</taxon>
        <taxon>Kribbellaceae</taxon>
        <taxon>Kribbella</taxon>
    </lineage>
</organism>
<dbReference type="EMBL" id="SLWM01000003">
    <property type="protein sequence ID" value="TCO27955.1"/>
    <property type="molecule type" value="Genomic_DNA"/>
</dbReference>
<reference evidence="3 4" key="1">
    <citation type="journal article" date="2015" name="Stand. Genomic Sci.">
        <title>Genomic Encyclopedia of Bacterial and Archaeal Type Strains, Phase III: the genomes of soil and plant-associated and newly described type strains.</title>
        <authorList>
            <person name="Whitman W.B."/>
            <person name="Woyke T."/>
            <person name="Klenk H.P."/>
            <person name="Zhou Y."/>
            <person name="Lilburn T.G."/>
            <person name="Beck B.J."/>
            <person name="De Vos P."/>
            <person name="Vandamme P."/>
            <person name="Eisen J.A."/>
            <person name="Garrity G."/>
            <person name="Hugenholtz P."/>
            <person name="Kyrpides N.C."/>
        </authorList>
    </citation>
    <scope>NUCLEOTIDE SEQUENCE [LARGE SCALE GENOMIC DNA]</scope>
    <source>
        <strain evidence="3 4">VKM Ac-2538</strain>
    </source>
</reference>
<dbReference type="PANTHER" id="PTHR35567">
    <property type="entry name" value="MALATE DEHYDROGENASE (AFU_ORTHOLOGUE AFUA_2G13800)"/>
    <property type="match status" value="1"/>
</dbReference>
<dbReference type="SMART" id="SM00754">
    <property type="entry name" value="CHRD"/>
    <property type="match status" value="1"/>
</dbReference>
<dbReference type="Pfam" id="PF11937">
    <property type="entry name" value="DUF3455"/>
    <property type="match status" value="1"/>
</dbReference>
<feature type="chain" id="PRO_5047271755" evidence="1">
    <location>
        <begin position="31"/>
        <end position="317"/>
    </location>
</feature>
<keyword evidence="4" id="KW-1185">Reference proteome</keyword>
<gene>
    <name evidence="3" type="ORF">EV644_103659</name>
</gene>
<keyword evidence="1" id="KW-0732">Signal</keyword>
<dbReference type="InterPro" id="IPR010895">
    <property type="entry name" value="CHRD"/>
</dbReference>
<evidence type="ECO:0000313" key="4">
    <source>
        <dbReference type="Proteomes" id="UP000295818"/>
    </source>
</evidence>
<feature type="domain" description="CHRD" evidence="2">
    <location>
        <begin position="54"/>
        <end position="171"/>
    </location>
</feature>
<dbReference type="RefSeq" id="WP_132191607.1">
    <property type="nucleotide sequence ID" value="NZ_SLWM01000003.1"/>
</dbReference>
<proteinExistence type="predicted"/>
<dbReference type="InterPro" id="IPR021851">
    <property type="entry name" value="DUF3455"/>
</dbReference>
<protein>
    <submittedName>
        <fullName evidence="3">CHRD domain-containing protein</fullName>
    </submittedName>
</protein>
<sequence>MSHSTRRRLARGIGAALVATAASATLAVGAAGASTQVTPLAGITVPGDPTAAPATLVASLEGRNEITGGDPDGRALELIGIEGNTLSYSVSWRGINTPTEAAIHAAGRGVDGPVVVPLFTTPSGRGSFASGSVTVTDPTVLDALRSDPTGFYTDLRNNDFPNGAVRGQLHLLSHAVSTTGVAALQESVIQGSQIYACTVQLDGSFAFTQYGVEARLLGGIHHTFVQPAAGPPQWQAADGSAVTGTRVVTRNPNGAGNIAELDLDATQIGDSSGLLSNAVEVLRLNTVGGVAPTGPCDPQATPIVNVPYQADYVFING</sequence>
<evidence type="ECO:0000259" key="2">
    <source>
        <dbReference type="SMART" id="SM00754"/>
    </source>
</evidence>
<accession>A0ABY2BQR5</accession>
<dbReference type="Proteomes" id="UP000295818">
    <property type="component" value="Unassembled WGS sequence"/>
</dbReference>
<comment type="caution">
    <text evidence="3">The sequence shown here is derived from an EMBL/GenBank/DDBJ whole genome shotgun (WGS) entry which is preliminary data.</text>
</comment>
<name>A0ABY2BQR5_9ACTN</name>
<dbReference type="InterPro" id="IPR006311">
    <property type="entry name" value="TAT_signal"/>
</dbReference>
<evidence type="ECO:0000313" key="3">
    <source>
        <dbReference type="EMBL" id="TCO27955.1"/>
    </source>
</evidence>
<feature type="signal peptide" evidence="1">
    <location>
        <begin position="1"/>
        <end position="30"/>
    </location>
</feature>
<dbReference type="Pfam" id="PF07452">
    <property type="entry name" value="CHRD"/>
    <property type="match status" value="1"/>
</dbReference>
<evidence type="ECO:0000256" key="1">
    <source>
        <dbReference type="SAM" id="SignalP"/>
    </source>
</evidence>
<dbReference type="PROSITE" id="PS51318">
    <property type="entry name" value="TAT"/>
    <property type="match status" value="1"/>
</dbReference>
<dbReference type="PANTHER" id="PTHR35567:SF1">
    <property type="entry name" value="CONSERVED FUNGAL PROTEIN (AFU_ORTHOLOGUE AFUA_1G14230)"/>
    <property type="match status" value="1"/>
</dbReference>